<evidence type="ECO:0000313" key="1">
    <source>
        <dbReference type="EMBL" id="QBP07600.1"/>
    </source>
</evidence>
<accession>A0A482ILH5</accession>
<protein>
    <submittedName>
        <fullName evidence="1">Uncharacterized protein</fullName>
    </submittedName>
</protein>
<gene>
    <name evidence="1" type="ORF">DERBICUS_174</name>
</gene>
<evidence type="ECO:0000313" key="2">
    <source>
        <dbReference type="Proteomes" id="UP000295398"/>
    </source>
</evidence>
<name>A0A482ILH5_9CAUD</name>
<reference evidence="1 2" key="1">
    <citation type="submission" date="2019-02" db="EMBL/GenBank/DDBJ databases">
        <authorList>
            <person name="Webb C.J."/>
            <person name="Sharma R."/>
            <person name="Berg J.A."/>
            <person name="Payne A.M."/>
            <person name="Fajardo C.P."/>
            <person name="Breakwell D.P."/>
            <person name="Hope S."/>
            <person name="Grose J.H."/>
        </authorList>
    </citation>
    <scope>NUCLEOTIDE SEQUENCE [LARGE SCALE GENOMIC DNA]</scope>
</reference>
<dbReference type="Proteomes" id="UP000295398">
    <property type="component" value="Segment"/>
</dbReference>
<keyword evidence="2" id="KW-1185">Reference proteome</keyword>
<dbReference type="EMBL" id="MK514282">
    <property type="protein sequence ID" value="QBP07600.1"/>
    <property type="molecule type" value="Genomic_DNA"/>
</dbReference>
<organism evidence="1 2">
    <name type="scientific">Erwinia phage Derbicus</name>
    <dbReference type="NCBI Taxonomy" id="2530027"/>
    <lineage>
        <taxon>Viruses</taxon>
        <taxon>Duplodnaviria</taxon>
        <taxon>Heunggongvirae</taxon>
        <taxon>Uroviricota</taxon>
        <taxon>Caudoviricetes</taxon>
        <taxon>Chimalliviridae</taxon>
        <taxon>Derbicusvirus</taxon>
        <taxon>Derbicusvirus derbicus</taxon>
    </lineage>
</organism>
<sequence>MNREDRELSSSFFLILKNCGAIMSGNNLGIHDVFGMHAFARSSGYDDQRQRMVAKAMGSLIISVLSDPSLPLGQSVKTSGNGKVEILTSAELEYFLMTKETEPAEYFKRLFQHKEMPAYVLTESRLERGPAPATMLAAYTEVYKKTLIVSIVGMAGKTFHCAEDDMCTEEEFSELLTCIMFFGPAAKLRTIPRKAYKVLRELMIEPMAHFEPRLDNLLDVINTARADIDHKVGFAGRAKLLSAPLVLAIASLNDVTKRRDLISWIAAEATRDRAAFFAACELLNVSIKCGDGELTVTYKD</sequence>
<proteinExistence type="predicted"/>